<dbReference type="Proteomes" id="UP000008366">
    <property type="component" value="Unassembled WGS sequence"/>
</dbReference>
<dbReference type="GO" id="GO:0000160">
    <property type="term" value="P:phosphorelay signal transduction system"/>
    <property type="evidence" value="ECO:0007669"/>
    <property type="project" value="InterPro"/>
</dbReference>
<dbReference type="InterPro" id="IPR011006">
    <property type="entry name" value="CheY-like_superfamily"/>
</dbReference>
<dbReference type="PRINTS" id="PR00038">
    <property type="entry name" value="HTHLUXR"/>
</dbReference>
<dbReference type="RefSeq" id="WP_006594778.1">
    <property type="nucleotide sequence ID" value="NZ_BAHD01000117.1"/>
</dbReference>
<dbReference type="InterPro" id="IPR000792">
    <property type="entry name" value="Tscrpt_reg_LuxR_C"/>
</dbReference>
<name>K6WWP0_9MICO</name>
<dbReference type="GO" id="GO:0006355">
    <property type="term" value="P:regulation of DNA-templated transcription"/>
    <property type="evidence" value="ECO:0007669"/>
    <property type="project" value="InterPro"/>
</dbReference>
<organism evidence="4 5">
    <name type="scientific">Kineosphaera limosa NBRC 100340</name>
    <dbReference type="NCBI Taxonomy" id="1184609"/>
    <lineage>
        <taxon>Bacteria</taxon>
        <taxon>Bacillati</taxon>
        <taxon>Actinomycetota</taxon>
        <taxon>Actinomycetes</taxon>
        <taxon>Micrococcales</taxon>
        <taxon>Dermatophilaceae</taxon>
        <taxon>Kineosphaera</taxon>
    </lineage>
</organism>
<dbReference type="SUPFAM" id="SSF46894">
    <property type="entry name" value="C-terminal effector domain of the bipartite response regulators"/>
    <property type="match status" value="1"/>
</dbReference>
<dbReference type="Gene3D" id="3.40.50.2300">
    <property type="match status" value="1"/>
</dbReference>
<dbReference type="SUPFAM" id="SSF52172">
    <property type="entry name" value="CheY-like"/>
    <property type="match status" value="1"/>
</dbReference>
<dbReference type="SMART" id="SM00421">
    <property type="entry name" value="HTH_LUXR"/>
    <property type="match status" value="1"/>
</dbReference>
<evidence type="ECO:0000313" key="5">
    <source>
        <dbReference type="Proteomes" id="UP000008366"/>
    </source>
</evidence>
<dbReference type="eggNOG" id="COG2197">
    <property type="taxonomic scope" value="Bacteria"/>
</dbReference>
<dbReference type="Pfam" id="PF00196">
    <property type="entry name" value="GerE"/>
    <property type="match status" value="1"/>
</dbReference>
<evidence type="ECO:0000259" key="3">
    <source>
        <dbReference type="PROSITE" id="PS50110"/>
    </source>
</evidence>
<keyword evidence="1" id="KW-0238">DNA-binding</keyword>
<feature type="modified residue" description="4-aspartylphosphate" evidence="2">
    <location>
        <position position="43"/>
    </location>
</feature>
<dbReference type="PANTHER" id="PTHR43214">
    <property type="entry name" value="TWO-COMPONENT RESPONSE REGULATOR"/>
    <property type="match status" value="1"/>
</dbReference>
<sequence length="207" mass="22187">MDDDTLIREGLARLLPGMRVVGAFATVEAFLAQRPAAQVVLLDLWLRDPGAAALIGQGAAGVTAVQRAGYRVLIYTNERRREVLAGCLAAGAQGVIHKSESLETLVDAARRVAGGQVVITTALAGLAEVVERRGGLPHLSPRQIDVLRGRARGETYKAIGARLGIAPKTAEEYMGEVNRRFSDYLRTHSATDLERHLGIGKDDLLGE</sequence>
<gene>
    <name evidence="4" type="ORF">KILIM_117_00030</name>
</gene>
<dbReference type="EMBL" id="BAHD01000117">
    <property type="protein sequence ID" value="GAB98246.1"/>
    <property type="molecule type" value="Genomic_DNA"/>
</dbReference>
<accession>K6WWP0</accession>
<dbReference type="PROSITE" id="PS50110">
    <property type="entry name" value="RESPONSE_REGULATORY"/>
    <property type="match status" value="1"/>
</dbReference>
<keyword evidence="5" id="KW-1185">Reference proteome</keyword>
<comment type="caution">
    <text evidence="4">The sequence shown here is derived from an EMBL/GenBank/DDBJ whole genome shotgun (WGS) entry which is preliminary data.</text>
</comment>
<evidence type="ECO:0000256" key="1">
    <source>
        <dbReference type="ARBA" id="ARBA00023125"/>
    </source>
</evidence>
<proteinExistence type="predicted"/>
<dbReference type="GO" id="GO:0003677">
    <property type="term" value="F:DNA binding"/>
    <property type="evidence" value="ECO:0007669"/>
    <property type="project" value="UniProtKB-KW"/>
</dbReference>
<dbReference type="InterPro" id="IPR016032">
    <property type="entry name" value="Sig_transdc_resp-reg_C-effctor"/>
</dbReference>
<protein>
    <submittedName>
        <fullName evidence="4">Putative two-component response regulator</fullName>
    </submittedName>
</protein>
<dbReference type="InterPro" id="IPR001789">
    <property type="entry name" value="Sig_transdc_resp-reg_receiver"/>
</dbReference>
<evidence type="ECO:0000256" key="2">
    <source>
        <dbReference type="PROSITE-ProRule" id="PRU00169"/>
    </source>
</evidence>
<feature type="domain" description="Response regulatory" evidence="3">
    <location>
        <begin position="1"/>
        <end position="113"/>
    </location>
</feature>
<reference evidence="4 5" key="1">
    <citation type="submission" date="2012-08" db="EMBL/GenBank/DDBJ databases">
        <title>Whole genome shotgun sequence of Kineosphaera limosa NBRC 100340.</title>
        <authorList>
            <person name="Yoshida I."/>
            <person name="Isaki S."/>
            <person name="Hosoyama A."/>
            <person name="Tsuchikane K."/>
            <person name="Katsumata H."/>
            <person name="Ando Y."/>
            <person name="Ohji S."/>
            <person name="Hamada M."/>
            <person name="Tamura T."/>
            <person name="Yamazoe A."/>
            <person name="Yamazaki S."/>
            <person name="Fujita N."/>
        </authorList>
    </citation>
    <scope>NUCLEOTIDE SEQUENCE [LARGE SCALE GENOMIC DNA]</scope>
    <source>
        <strain evidence="4 5">NBRC 100340</strain>
    </source>
</reference>
<evidence type="ECO:0000313" key="4">
    <source>
        <dbReference type="EMBL" id="GAB98246.1"/>
    </source>
</evidence>
<keyword evidence="2" id="KW-0597">Phosphoprotein</keyword>
<dbReference type="AlphaFoldDB" id="K6WWP0"/>
<dbReference type="STRING" id="1184609.KILIM_117_00030"/>
<dbReference type="InterPro" id="IPR039420">
    <property type="entry name" value="WalR-like"/>
</dbReference>